<proteinExistence type="predicted"/>
<name>A0A3E4VX58_9BACT</name>
<dbReference type="Proteomes" id="UP000260780">
    <property type="component" value="Unassembled WGS sequence"/>
</dbReference>
<gene>
    <name evidence="1" type="ORF">DXC17_16275</name>
</gene>
<organism evidence="1 2">
    <name type="scientific">Phocaeicola plebeius</name>
    <dbReference type="NCBI Taxonomy" id="310297"/>
    <lineage>
        <taxon>Bacteria</taxon>
        <taxon>Pseudomonadati</taxon>
        <taxon>Bacteroidota</taxon>
        <taxon>Bacteroidia</taxon>
        <taxon>Bacteroidales</taxon>
        <taxon>Bacteroidaceae</taxon>
        <taxon>Phocaeicola</taxon>
    </lineage>
</organism>
<dbReference type="EMBL" id="QSTF01000067">
    <property type="protein sequence ID" value="RGM34537.1"/>
    <property type="molecule type" value="Genomic_DNA"/>
</dbReference>
<comment type="caution">
    <text evidence="1">The sequence shown here is derived from an EMBL/GenBank/DDBJ whole genome shotgun (WGS) entry which is preliminary data.</text>
</comment>
<dbReference type="RefSeq" id="WP_117748573.1">
    <property type="nucleotide sequence ID" value="NZ_CATWOP010000017.1"/>
</dbReference>
<reference evidence="1 2" key="1">
    <citation type="submission" date="2018-08" db="EMBL/GenBank/DDBJ databases">
        <title>A genome reference for cultivated species of the human gut microbiota.</title>
        <authorList>
            <person name="Zou Y."/>
            <person name="Xue W."/>
            <person name="Luo G."/>
        </authorList>
    </citation>
    <scope>NUCLEOTIDE SEQUENCE [LARGE SCALE GENOMIC DNA]</scope>
    <source>
        <strain evidence="1 2">OM08-14</strain>
    </source>
</reference>
<evidence type="ECO:0000313" key="2">
    <source>
        <dbReference type="Proteomes" id="UP000260780"/>
    </source>
</evidence>
<sequence length="94" mass="10785">MKDQIKLLRECVRNEIPAIVFQGDDSCTVEVLEAAHAIYAKHGATKEFLYDFQLLIDDVRAYQKENPMNVRLADLSKSETELVREDMQKKGLSL</sequence>
<dbReference type="AlphaFoldDB" id="A0A3E4VX58"/>
<accession>A0A3E4VX58</accession>
<evidence type="ECO:0000313" key="1">
    <source>
        <dbReference type="EMBL" id="RGM34537.1"/>
    </source>
</evidence>
<protein>
    <submittedName>
        <fullName evidence="1">Uncharacterized protein</fullName>
    </submittedName>
</protein>